<dbReference type="CDD" id="cd02257">
    <property type="entry name" value="Peptidase_C19"/>
    <property type="match status" value="1"/>
</dbReference>
<feature type="compositionally biased region" description="Basic and acidic residues" evidence="2">
    <location>
        <begin position="87"/>
        <end position="96"/>
    </location>
</feature>
<dbReference type="PANTHER" id="PTHR39597:SF1">
    <property type="entry name" value="UBA DOMAIN-CONTAINING PROTEIN RUP1"/>
    <property type="match status" value="1"/>
</dbReference>
<dbReference type="InterPro" id="IPR055335">
    <property type="entry name" value="Ucp6/RUP1"/>
</dbReference>
<feature type="region of interest" description="Disordered" evidence="2">
    <location>
        <begin position="60"/>
        <end position="96"/>
    </location>
</feature>
<sequence>MGGGNIMPATPQEAQDIEMLNSMMGGSLDPAHALRLLRKHSNNLEKAAAALLEGDTGEDDLGAYADMPNLEPLDTATVGPRTPPPSRPEKPVIDLTKDDDDNELARALQASLEDGMTTFGPSNRAPDPNWAMVPSNAEVSAPSGMSQDDQAMSRAIEASLSAAIGEDLYEEQPLEERVRKGHTPIALRPTSSDFVYAALVLHALFFVPQVRNAIAEWLPKPESGPSEANVASIVPPRASPGMEVWSLLELFANMDLARMSELSVDALMNAFLAQRWESPAERPGDASARFYEKLASTVEYVLQYDNLQNPEHKPTRLFSLHYGPPDAEPDDPSRDSLRCMKVTVGLNPEANDLVSSLAADLAPDLTKSLCYATPPLPPYDAAVGRRSERATFKYPKSVYLDQFMKESYHIADEKRAEQRRLLQEVKDLETKKKQLLHHNDKDTLADLQSSLYYYEHVAESDGDPARTEEIRQTAEKLKQIIDRVTAEAKAIDTSISKLTAEASNMLDCPELRKHRYDLRAVIVHDGLFGRSHLYSYVKYKGKWWKTVDYTVSEVNEDMVLNDPTGLHLGAGPYFLLYSRGMTEEEEDARAPWQESFKDSVKHNNRMFFEQLPPRSRVAGRGPKLASVVTARLHDALGAYY</sequence>
<dbReference type="PROSITE" id="PS50235">
    <property type="entry name" value="USP_3"/>
    <property type="match status" value="1"/>
</dbReference>
<gene>
    <name evidence="4" type="ORF">ONZ51_g7272</name>
</gene>
<evidence type="ECO:0000313" key="5">
    <source>
        <dbReference type="Proteomes" id="UP001215151"/>
    </source>
</evidence>
<feature type="coiled-coil region" evidence="1">
    <location>
        <begin position="411"/>
        <end position="438"/>
    </location>
</feature>
<dbReference type="AlphaFoldDB" id="A0AAD7X9A9"/>
<accession>A0AAD7X9A9</accession>
<evidence type="ECO:0000256" key="1">
    <source>
        <dbReference type="SAM" id="Coils"/>
    </source>
</evidence>
<dbReference type="InterPro" id="IPR001394">
    <property type="entry name" value="Peptidase_C19_UCH"/>
</dbReference>
<dbReference type="Gene3D" id="3.90.70.10">
    <property type="entry name" value="Cysteine proteinases"/>
    <property type="match status" value="1"/>
</dbReference>
<dbReference type="PANTHER" id="PTHR39597">
    <property type="entry name" value="UBA DOMAIN-CONTAINING PROTEIN RUP1"/>
    <property type="match status" value="1"/>
</dbReference>
<dbReference type="Pfam" id="PF00443">
    <property type="entry name" value="UCH"/>
    <property type="match status" value="1"/>
</dbReference>
<keyword evidence="1" id="KW-0175">Coiled coil</keyword>
<evidence type="ECO:0000313" key="4">
    <source>
        <dbReference type="EMBL" id="KAJ8474356.1"/>
    </source>
</evidence>
<dbReference type="InterPro" id="IPR028889">
    <property type="entry name" value="USP"/>
</dbReference>
<dbReference type="GO" id="GO:0004843">
    <property type="term" value="F:cysteine-type deubiquitinase activity"/>
    <property type="evidence" value="ECO:0007669"/>
    <property type="project" value="InterPro"/>
</dbReference>
<dbReference type="SUPFAM" id="SSF54001">
    <property type="entry name" value="Cysteine proteinases"/>
    <property type="match status" value="1"/>
</dbReference>
<dbReference type="GO" id="GO:0016579">
    <property type="term" value="P:protein deubiquitination"/>
    <property type="evidence" value="ECO:0007669"/>
    <property type="project" value="InterPro"/>
</dbReference>
<feature type="domain" description="USP" evidence="3">
    <location>
        <begin position="185"/>
        <end position="580"/>
    </location>
</feature>
<dbReference type="InterPro" id="IPR038765">
    <property type="entry name" value="Papain-like_cys_pep_sf"/>
</dbReference>
<organism evidence="4 5">
    <name type="scientific">Trametes cubensis</name>
    <dbReference type="NCBI Taxonomy" id="1111947"/>
    <lineage>
        <taxon>Eukaryota</taxon>
        <taxon>Fungi</taxon>
        <taxon>Dikarya</taxon>
        <taxon>Basidiomycota</taxon>
        <taxon>Agaricomycotina</taxon>
        <taxon>Agaricomycetes</taxon>
        <taxon>Polyporales</taxon>
        <taxon>Polyporaceae</taxon>
        <taxon>Trametes</taxon>
    </lineage>
</organism>
<proteinExistence type="predicted"/>
<name>A0AAD7X9A9_9APHY</name>
<dbReference type="EMBL" id="JAPEVG010000191">
    <property type="protein sequence ID" value="KAJ8474356.1"/>
    <property type="molecule type" value="Genomic_DNA"/>
</dbReference>
<reference evidence="4" key="1">
    <citation type="submission" date="2022-11" db="EMBL/GenBank/DDBJ databases">
        <title>Genome Sequence of Cubamyces cubensis.</title>
        <authorList>
            <person name="Buettner E."/>
        </authorList>
    </citation>
    <scope>NUCLEOTIDE SEQUENCE</scope>
    <source>
        <strain evidence="4">MPL-01</strain>
    </source>
</reference>
<dbReference type="Gene3D" id="6.10.140.100">
    <property type="match status" value="1"/>
</dbReference>
<protein>
    <recommendedName>
        <fullName evidence="3">USP domain-containing protein</fullName>
    </recommendedName>
</protein>
<evidence type="ECO:0000259" key="3">
    <source>
        <dbReference type="PROSITE" id="PS50235"/>
    </source>
</evidence>
<comment type="caution">
    <text evidence="4">The sequence shown here is derived from an EMBL/GenBank/DDBJ whole genome shotgun (WGS) entry which is preliminary data.</text>
</comment>
<evidence type="ECO:0000256" key="2">
    <source>
        <dbReference type="SAM" id="MobiDB-lite"/>
    </source>
</evidence>
<keyword evidence="5" id="KW-1185">Reference proteome</keyword>
<dbReference type="Proteomes" id="UP001215151">
    <property type="component" value="Unassembled WGS sequence"/>
</dbReference>